<gene>
    <name evidence="1" type="ORF">SAMN02910411_0517</name>
</gene>
<dbReference type="RefSeq" id="WP_097077273.1">
    <property type="nucleotide sequence ID" value="NZ_OBMR01000016.1"/>
</dbReference>
<dbReference type="EMBL" id="OBMR01000016">
    <property type="protein sequence ID" value="SOC17759.1"/>
    <property type="molecule type" value="Genomic_DNA"/>
</dbReference>
<dbReference type="AlphaFoldDB" id="A0A285TDC7"/>
<accession>A0A285TDC7</accession>
<dbReference type="Proteomes" id="UP000219563">
    <property type="component" value="Unassembled WGS sequence"/>
</dbReference>
<reference evidence="1 2" key="1">
    <citation type="submission" date="2017-08" db="EMBL/GenBank/DDBJ databases">
        <authorList>
            <person name="de Groot N.N."/>
        </authorList>
    </citation>
    <scope>NUCLEOTIDE SEQUENCE [LARGE SCALE GENOMIC DNA]</scope>
    <source>
        <strain evidence="1 2">DSM 9787</strain>
    </source>
</reference>
<organism evidence="1 2">
    <name type="scientific">Pseudobutyrivibrio ruminis DSM 9787</name>
    <dbReference type="NCBI Taxonomy" id="1123011"/>
    <lineage>
        <taxon>Bacteria</taxon>
        <taxon>Bacillati</taxon>
        <taxon>Bacillota</taxon>
        <taxon>Clostridia</taxon>
        <taxon>Lachnospirales</taxon>
        <taxon>Lachnospiraceae</taxon>
        <taxon>Pseudobutyrivibrio</taxon>
    </lineage>
</organism>
<name>A0A285TDC7_9FIRM</name>
<protein>
    <submittedName>
        <fullName evidence="1">Uncharacterized protein</fullName>
    </submittedName>
</protein>
<proteinExistence type="predicted"/>
<sequence>MENYIMRIEERTGKTAKELVGMTDRPEYFDITSFDEIKKIAEGGLCVTKVSDCLSKLMKRDVA</sequence>
<evidence type="ECO:0000313" key="2">
    <source>
        <dbReference type="Proteomes" id="UP000219563"/>
    </source>
</evidence>
<evidence type="ECO:0000313" key="1">
    <source>
        <dbReference type="EMBL" id="SOC17759.1"/>
    </source>
</evidence>